<proteinExistence type="predicted"/>
<dbReference type="PANTHER" id="PTHR13061">
    <property type="entry name" value="DYNACTIN SUBUNIT P25"/>
    <property type="match status" value="1"/>
</dbReference>
<keyword evidence="2" id="KW-1185">Reference proteome</keyword>
<organism evidence="1 2">
    <name type="scientific">Tetraparma gracilis</name>
    <dbReference type="NCBI Taxonomy" id="2962635"/>
    <lineage>
        <taxon>Eukaryota</taxon>
        <taxon>Sar</taxon>
        <taxon>Stramenopiles</taxon>
        <taxon>Ochrophyta</taxon>
        <taxon>Bolidophyceae</taxon>
        <taxon>Parmales</taxon>
        <taxon>Triparmaceae</taxon>
        <taxon>Tetraparma</taxon>
    </lineage>
</organism>
<protein>
    <recommendedName>
        <fullName evidence="3">Gamma carbonic anhydrase</fullName>
    </recommendedName>
</protein>
<name>A0ABQ6MP75_9STRA</name>
<evidence type="ECO:0008006" key="3">
    <source>
        <dbReference type="Google" id="ProtNLM"/>
    </source>
</evidence>
<comment type="caution">
    <text evidence="1">The sequence shown here is derived from an EMBL/GenBank/DDBJ whole genome shotgun (WGS) entry which is preliminary data.</text>
</comment>
<evidence type="ECO:0000313" key="1">
    <source>
        <dbReference type="EMBL" id="GMI29616.1"/>
    </source>
</evidence>
<dbReference type="InterPro" id="IPR011004">
    <property type="entry name" value="Trimer_LpxA-like_sf"/>
</dbReference>
<dbReference type="InterPro" id="IPR047324">
    <property type="entry name" value="LbH_gamma_CA-like"/>
</dbReference>
<reference evidence="1 2" key="1">
    <citation type="journal article" date="2023" name="Commun. Biol.">
        <title>Genome analysis of Parmales, the sister group of diatoms, reveals the evolutionary specialization of diatoms from phago-mixotrophs to photoautotrophs.</title>
        <authorList>
            <person name="Ban H."/>
            <person name="Sato S."/>
            <person name="Yoshikawa S."/>
            <person name="Yamada K."/>
            <person name="Nakamura Y."/>
            <person name="Ichinomiya M."/>
            <person name="Sato N."/>
            <person name="Blanc-Mathieu R."/>
            <person name="Endo H."/>
            <person name="Kuwata A."/>
            <person name="Ogata H."/>
        </authorList>
    </citation>
    <scope>NUCLEOTIDE SEQUENCE [LARGE SCALE GENOMIC DNA]</scope>
</reference>
<dbReference type="PANTHER" id="PTHR13061:SF29">
    <property type="entry name" value="GAMMA CARBONIC ANHYDRASE-LIKE 1, MITOCHONDRIAL-RELATED"/>
    <property type="match status" value="1"/>
</dbReference>
<dbReference type="InterPro" id="IPR050484">
    <property type="entry name" value="Transf_Hexapept/Carb_Anhydrase"/>
</dbReference>
<dbReference type="Gene3D" id="2.160.10.10">
    <property type="entry name" value="Hexapeptide repeat proteins"/>
    <property type="match status" value="1"/>
</dbReference>
<dbReference type="EMBL" id="BRYB01005838">
    <property type="protein sequence ID" value="GMI29616.1"/>
    <property type="molecule type" value="Genomic_DNA"/>
</dbReference>
<feature type="non-terminal residue" evidence="1">
    <location>
        <position position="188"/>
    </location>
</feature>
<sequence>MALSSRFVGAVSSAARSAGAALDSLGASMEVTRYVERLVPSTRFVPHNGVAPRAPLSFVSPSSTLVGDVTLAAGSSVWYGAVVRGDVNPVSVGANSSIGENAVVHVAKIQGDLPTSIGENVTIGPGAIVHAATLGSNVLLGARAQVLDGATVEDNVVVEAGAVVSPGSTLRSMTVYAGVPAKEVRKLK</sequence>
<evidence type="ECO:0000313" key="2">
    <source>
        <dbReference type="Proteomes" id="UP001165060"/>
    </source>
</evidence>
<dbReference type="Proteomes" id="UP001165060">
    <property type="component" value="Unassembled WGS sequence"/>
</dbReference>
<gene>
    <name evidence="1" type="ORF">TeGR_g335</name>
</gene>
<dbReference type="Pfam" id="PF14602">
    <property type="entry name" value="Hexapep_2"/>
    <property type="match status" value="2"/>
</dbReference>
<dbReference type="CDD" id="cd04645">
    <property type="entry name" value="LbH_gamma_CA_like"/>
    <property type="match status" value="1"/>
</dbReference>
<dbReference type="InterPro" id="IPR001451">
    <property type="entry name" value="Hexapep"/>
</dbReference>
<dbReference type="SUPFAM" id="SSF51161">
    <property type="entry name" value="Trimeric LpxA-like enzymes"/>
    <property type="match status" value="1"/>
</dbReference>
<accession>A0ABQ6MP75</accession>